<feature type="transmembrane region" description="Helical" evidence="8">
    <location>
        <begin position="394"/>
        <end position="414"/>
    </location>
</feature>
<evidence type="ECO:0000256" key="8">
    <source>
        <dbReference type="SAM" id="Phobius"/>
    </source>
</evidence>
<evidence type="ECO:0000256" key="7">
    <source>
        <dbReference type="RuleBase" id="RU003346"/>
    </source>
</evidence>
<comment type="subcellular location">
    <subcellularLocation>
        <location evidence="1">Membrane</location>
        <topology evidence="1">Multi-pass membrane protein</topology>
    </subcellularLocation>
</comment>
<keyword evidence="6 8" id="KW-0472">Membrane</keyword>
<keyword evidence="3 7" id="KW-0813">Transport</keyword>
<feature type="transmembrane region" description="Helical" evidence="8">
    <location>
        <begin position="258"/>
        <end position="280"/>
    </location>
</feature>
<feature type="transmembrane region" description="Helical" evidence="8">
    <location>
        <begin position="311"/>
        <end position="336"/>
    </location>
</feature>
<gene>
    <name evidence="10" type="ORF">OHK93_006597</name>
</gene>
<evidence type="ECO:0000256" key="3">
    <source>
        <dbReference type="ARBA" id="ARBA00022448"/>
    </source>
</evidence>
<feature type="transmembrane region" description="Helical" evidence="8">
    <location>
        <begin position="7"/>
        <end position="28"/>
    </location>
</feature>
<dbReference type="InterPro" id="IPR036259">
    <property type="entry name" value="MFS_trans_sf"/>
</dbReference>
<evidence type="ECO:0000256" key="2">
    <source>
        <dbReference type="ARBA" id="ARBA00010992"/>
    </source>
</evidence>
<feature type="transmembrane region" description="Helical" evidence="8">
    <location>
        <begin position="149"/>
        <end position="168"/>
    </location>
</feature>
<feature type="transmembrane region" description="Helical" evidence="8">
    <location>
        <begin position="286"/>
        <end position="304"/>
    </location>
</feature>
<evidence type="ECO:0000256" key="6">
    <source>
        <dbReference type="ARBA" id="ARBA00023136"/>
    </source>
</evidence>
<dbReference type="InterPro" id="IPR005828">
    <property type="entry name" value="MFS_sugar_transport-like"/>
</dbReference>
<feature type="domain" description="Major facilitator superfamily (MFS) profile" evidence="9">
    <location>
        <begin position="12"/>
        <end position="447"/>
    </location>
</feature>
<accession>A0AA43QMC4</accession>
<organism evidence="10 11">
    <name type="scientific">Ramalina farinacea</name>
    <dbReference type="NCBI Taxonomy" id="258253"/>
    <lineage>
        <taxon>Eukaryota</taxon>
        <taxon>Fungi</taxon>
        <taxon>Dikarya</taxon>
        <taxon>Ascomycota</taxon>
        <taxon>Pezizomycotina</taxon>
        <taxon>Lecanoromycetes</taxon>
        <taxon>OSLEUM clade</taxon>
        <taxon>Lecanoromycetidae</taxon>
        <taxon>Lecanorales</taxon>
        <taxon>Lecanorineae</taxon>
        <taxon>Ramalinaceae</taxon>
        <taxon>Ramalina</taxon>
    </lineage>
</organism>
<keyword evidence="4 8" id="KW-0812">Transmembrane</keyword>
<feature type="transmembrane region" description="Helical" evidence="8">
    <location>
        <begin position="81"/>
        <end position="104"/>
    </location>
</feature>
<keyword evidence="11" id="KW-1185">Reference proteome</keyword>
<comment type="caution">
    <text evidence="10">The sequence shown here is derived from an EMBL/GenBank/DDBJ whole genome shotgun (WGS) entry which is preliminary data.</text>
</comment>
<feature type="transmembrane region" description="Helical" evidence="8">
    <location>
        <begin position="48"/>
        <end position="69"/>
    </location>
</feature>
<dbReference type="InterPro" id="IPR003663">
    <property type="entry name" value="Sugar/inositol_transpt"/>
</dbReference>
<sequence length="509" mass="55219">MGLPKIYNVYFLAIIATVGGMLFGFDISSMSAIIGTSQYVDYFNNPHGIVQGGIGAALAGGSVIGAIMAGPVSNYVGRRDAIFFACLWWLLGTALQTSCNGIGMLVAGRFINGICVGITSSQVPVYLVEISKKEKRGSIVVIQQWAIEWGIFIMYFVGYGCSFIAGNASFRTAWGIQFVPCAFLMCGLPFLPRSPRWLAKVGRVKEAVEILARIQAHGDVNDPLVVAEWEEITTVLAAEREGQQGWRRFFKNGMWKRTFAGIMTYYVVYIFDMAGLTGNIGLISSGIQYAIFIVGTAATFFFIDTTGRRPLLIYGAVGMGICMMVVGGVLGSYGTALPDGLKGNLSVKVQVTGSPSYTVIAFCYLLVLVYALTLAPIAWVYAAEVWSLETRATGMALASVANWLFNFAIGLFIPPAFQNISWKLFIIFGVLCFGAAIQAYLTYPETAGKTIEEIELLFNNDAIKPWNTKPGNSLLDAHIEEVRANNKNVDGLFDEQPAVSEVERAGGKA</sequence>
<evidence type="ECO:0000259" key="9">
    <source>
        <dbReference type="PROSITE" id="PS50850"/>
    </source>
</evidence>
<dbReference type="PROSITE" id="PS50850">
    <property type="entry name" value="MFS"/>
    <property type="match status" value="1"/>
</dbReference>
<dbReference type="FunFam" id="1.20.1250.20:FF:000026">
    <property type="entry name" value="MFS quinate transporter QutD"/>
    <property type="match status" value="1"/>
</dbReference>
<name>A0AA43QMC4_9LECA</name>
<evidence type="ECO:0000256" key="1">
    <source>
        <dbReference type="ARBA" id="ARBA00004141"/>
    </source>
</evidence>
<comment type="similarity">
    <text evidence="2 7">Belongs to the major facilitator superfamily. Sugar transporter (TC 2.A.1.1) family.</text>
</comment>
<dbReference type="SUPFAM" id="SSF103473">
    <property type="entry name" value="MFS general substrate transporter"/>
    <property type="match status" value="1"/>
</dbReference>
<keyword evidence="5 8" id="KW-1133">Transmembrane helix</keyword>
<dbReference type="PROSITE" id="PS00217">
    <property type="entry name" value="SUGAR_TRANSPORT_2"/>
    <property type="match status" value="1"/>
</dbReference>
<evidence type="ECO:0000256" key="5">
    <source>
        <dbReference type="ARBA" id="ARBA00022989"/>
    </source>
</evidence>
<dbReference type="GO" id="GO:0005351">
    <property type="term" value="F:carbohydrate:proton symporter activity"/>
    <property type="evidence" value="ECO:0007669"/>
    <property type="project" value="TreeGrafter"/>
</dbReference>
<dbReference type="AlphaFoldDB" id="A0AA43QMC4"/>
<dbReference type="Gene3D" id="1.20.1250.20">
    <property type="entry name" value="MFS general substrate transporter like domains"/>
    <property type="match status" value="1"/>
</dbReference>
<dbReference type="Pfam" id="PF00083">
    <property type="entry name" value="Sugar_tr"/>
    <property type="match status" value="1"/>
</dbReference>
<dbReference type="PRINTS" id="PR00171">
    <property type="entry name" value="SUGRTRNSPORT"/>
</dbReference>
<dbReference type="NCBIfam" id="TIGR00879">
    <property type="entry name" value="SP"/>
    <property type="match status" value="1"/>
</dbReference>
<dbReference type="PANTHER" id="PTHR48022">
    <property type="entry name" value="PLASTIDIC GLUCOSE TRANSPORTER 4"/>
    <property type="match status" value="1"/>
</dbReference>
<dbReference type="Proteomes" id="UP001161017">
    <property type="component" value="Unassembled WGS sequence"/>
</dbReference>
<feature type="transmembrane region" description="Helical" evidence="8">
    <location>
        <begin position="420"/>
        <end position="441"/>
    </location>
</feature>
<proteinExistence type="inferred from homology"/>
<evidence type="ECO:0000313" key="10">
    <source>
        <dbReference type="EMBL" id="MDI1487328.1"/>
    </source>
</evidence>
<dbReference type="InterPro" id="IPR005829">
    <property type="entry name" value="Sugar_transporter_CS"/>
</dbReference>
<evidence type="ECO:0000256" key="4">
    <source>
        <dbReference type="ARBA" id="ARBA00022692"/>
    </source>
</evidence>
<evidence type="ECO:0000313" key="11">
    <source>
        <dbReference type="Proteomes" id="UP001161017"/>
    </source>
</evidence>
<dbReference type="EMBL" id="JAPUFD010000005">
    <property type="protein sequence ID" value="MDI1487328.1"/>
    <property type="molecule type" value="Genomic_DNA"/>
</dbReference>
<dbReference type="InterPro" id="IPR020846">
    <property type="entry name" value="MFS_dom"/>
</dbReference>
<dbReference type="PANTHER" id="PTHR48022:SF47">
    <property type="entry name" value="MAJOR FACILITATOR SUPERFAMILY (MFS) PROFILE DOMAIN-CONTAINING PROTEIN"/>
    <property type="match status" value="1"/>
</dbReference>
<reference evidence="10" key="1">
    <citation type="journal article" date="2023" name="Genome Biol. Evol.">
        <title>First Whole Genome Sequence and Flow Cytometry Genome Size Data for the Lichen-Forming Fungus Ramalina farinacea (Ascomycota).</title>
        <authorList>
            <person name="Llewellyn T."/>
            <person name="Mian S."/>
            <person name="Hill R."/>
            <person name="Leitch I.J."/>
            <person name="Gaya E."/>
        </authorList>
    </citation>
    <scope>NUCLEOTIDE SEQUENCE</scope>
    <source>
        <strain evidence="10">LIQ254RAFAR</strain>
    </source>
</reference>
<feature type="transmembrane region" description="Helical" evidence="8">
    <location>
        <begin position="356"/>
        <end position="382"/>
    </location>
</feature>
<protein>
    <recommendedName>
        <fullName evidence="9">Major facilitator superfamily (MFS) profile domain-containing protein</fullName>
    </recommendedName>
</protein>
<dbReference type="GO" id="GO:0016020">
    <property type="term" value="C:membrane"/>
    <property type="evidence" value="ECO:0007669"/>
    <property type="project" value="UniProtKB-SubCell"/>
</dbReference>
<dbReference type="InterPro" id="IPR050360">
    <property type="entry name" value="MFS_Sugar_Transporters"/>
</dbReference>